<accession>A0ABD2X1Z3</accession>
<protein>
    <submittedName>
        <fullName evidence="1">Uncharacterized protein</fullName>
    </submittedName>
</protein>
<evidence type="ECO:0000313" key="1">
    <source>
        <dbReference type="EMBL" id="KAL3399317.1"/>
    </source>
</evidence>
<dbReference type="AlphaFoldDB" id="A0ABD2X1Z3"/>
<comment type="caution">
    <text evidence="1">The sequence shown here is derived from an EMBL/GenBank/DDBJ whole genome shotgun (WGS) entry which is preliminary data.</text>
</comment>
<organism evidence="1 2">
    <name type="scientific">Trichogramma kaykai</name>
    <dbReference type="NCBI Taxonomy" id="54128"/>
    <lineage>
        <taxon>Eukaryota</taxon>
        <taxon>Metazoa</taxon>
        <taxon>Ecdysozoa</taxon>
        <taxon>Arthropoda</taxon>
        <taxon>Hexapoda</taxon>
        <taxon>Insecta</taxon>
        <taxon>Pterygota</taxon>
        <taxon>Neoptera</taxon>
        <taxon>Endopterygota</taxon>
        <taxon>Hymenoptera</taxon>
        <taxon>Apocrita</taxon>
        <taxon>Proctotrupomorpha</taxon>
        <taxon>Chalcidoidea</taxon>
        <taxon>Trichogrammatidae</taxon>
        <taxon>Trichogramma</taxon>
    </lineage>
</organism>
<name>A0ABD2X1Z3_9HYME</name>
<reference evidence="1 2" key="1">
    <citation type="journal article" date="2024" name="bioRxiv">
        <title>A reference genome for Trichogramma kaykai: A tiny desert-dwelling parasitoid wasp with competing sex-ratio distorters.</title>
        <authorList>
            <person name="Culotta J."/>
            <person name="Lindsey A.R."/>
        </authorList>
    </citation>
    <scope>NUCLEOTIDE SEQUENCE [LARGE SCALE GENOMIC DNA]</scope>
    <source>
        <strain evidence="1 2">KSX58</strain>
    </source>
</reference>
<dbReference type="Proteomes" id="UP001627154">
    <property type="component" value="Unassembled WGS sequence"/>
</dbReference>
<evidence type="ECO:0000313" key="2">
    <source>
        <dbReference type="Proteomes" id="UP001627154"/>
    </source>
</evidence>
<keyword evidence="2" id="KW-1185">Reference proteome</keyword>
<gene>
    <name evidence="1" type="ORF">TKK_007183</name>
</gene>
<dbReference type="EMBL" id="JBJJXI010000056">
    <property type="protein sequence ID" value="KAL3399317.1"/>
    <property type="molecule type" value="Genomic_DNA"/>
</dbReference>
<proteinExistence type="predicted"/>
<sequence>MGRDPPPMRFFIPIRNHYHAAPQPRVGQPICAKCICIILLRFAWHCSIVPQNENHRVARTGPPRDDRCLPPLLQSGTYIHHT</sequence>